<dbReference type="InterPro" id="IPR024529">
    <property type="entry name" value="ECF_trnsprt_substrate-spec"/>
</dbReference>
<feature type="transmembrane region" description="Helical" evidence="1">
    <location>
        <begin position="76"/>
        <end position="93"/>
    </location>
</feature>
<comment type="caution">
    <text evidence="2">The sequence shown here is derived from an EMBL/GenBank/DDBJ whole genome shotgun (WGS) entry which is preliminary data.</text>
</comment>
<feature type="transmembrane region" description="Helical" evidence="1">
    <location>
        <begin position="137"/>
        <end position="159"/>
    </location>
</feature>
<organism evidence="2 3">
    <name type="scientific">Ohessyouella blattaphilus</name>
    <dbReference type="NCBI Taxonomy" id="2949333"/>
    <lineage>
        <taxon>Bacteria</taxon>
        <taxon>Bacillati</taxon>
        <taxon>Bacillota</taxon>
        <taxon>Clostridia</taxon>
        <taxon>Lachnospirales</taxon>
        <taxon>Lachnospiraceae</taxon>
        <taxon>Ohessyouella</taxon>
    </lineage>
</organism>
<feature type="transmembrane region" description="Helical" evidence="1">
    <location>
        <begin position="6"/>
        <end position="27"/>
    </location>
</feature>
<sequence>MQTKKLTTAGFLVALGIVLPQVFHVFGNTGGMIFLPIQYAAFLAGFLLSPGYALMVGVLVPILSSLITGMPPVPKVYFMIPELATYAVMTGILKTRFRSRITLILASLSGRLVYGIALIFGGVVLGMKAPFISLSAFGYTLGIGIPGLALQLLIIPVIYQQLQKLLLSEEVGFESK</sequence>
<proteinExistence type="predicted"/>
<keyword evidence="1" id="KW-0812">Transmembrane</keyword>
<evidence type="ECO:0000313" key="2">
    <source>
        <dbReference type="EMBL" id="MCP1110464.1"/>
    </source>
</evidence>
<reference evidence="2 3" key="1">
    <citation type="journal article" date="2022" name="Genome Biol. Evol.">
        <title>Host diet, physiology and behaviors set the stage for Lachnospiraceae cladogenesis.</title>
        <authorList>
            <person name="Vera-Ponce De Leon A."/>
            <person name="Schneider M."/>
            <person name="Jahnes B.C."/>
            <person name="Sadowski V."/>
            <person name="Camuy-Velez L.A."/>
            <person name="Duan J."/>
            <person name="Sabree Z.L."/>
        </authorList>
    </citation>
    <scope>NUCLEOTIDE SEQUENCE [LARGE SCALE GENOMIC DNA]</scope>
    <source>
        <strain evidence="2 3">PAL227</strain>
    </source>
</reference>
<protein>
    <submittedName>
        <fullName evidence="2">ECF transporter S component</fullName>
    </submittedName>
</protein>
<name>A0ABT1EJ13_9FIRM</name>
<evidence type="ECO:0000256" key="1">
    <source>
        <dbReference type="SAM" id="Phobius"/>
    </source>
</evidence>
<dbReference type="Gene3D" id="1.10.1760.20">
    <property type="match status" value="1"/>
</dbReference>
<keyword evidence="3" id="KW-1185">Reference proteome</keyword>
<keyword evidence="1" id="KW-1133">Transmembrane helix</keyword>
<dbReference type="RefSeq" id="WP_262069344.1">
    <property type="nucleotide sequence ID" value="NZ_JAMXOC010000013.1"/>
</dbReference>
<dbReference type="Proteomes" id="UP001523565">
    <property type="component" value="Unassembled WGS sequence"/>
</dbReference>
<feature type="transmembrane region" description="Helical" evidence="1">
    <location>
        <begin position="39"/>
        <end position="64"/>
    </location>
</feature>
<gene>
    <name evidence="2" type="ORF">NK118_09405</name>
</gene>
<feature type="transmembrane region" description="Helical" evidence="1">
    <location>
        <begin position="105"/>
        <end position="125"/>
    </location>
</feature>
<accession>A0ABT1EJ13</accession>
<keyword evidence="1" id="KW-0472">Membrane</keyword>
<evidence type="ECO:0000313" key="3">
    <source>
        <dbReference type="Proteomes" id="UP001523565"/>
    </source>
</evidence>
<dbReference type="EMBL" id="JAMZFV010000013">
    <property type="protein sequence ID" value="MCP1110464.1"/>
    <property type="molecule type" value="Genomic_DNA"/>
</dbReference>
<dbReference type="Pfam" id="PF12822">
    <property type="entry name" value="ECF_trnsprt"/>
    <property type="match status" value="1"/>
</dbReference>